<dbReference type="EMBL" id="CM023481">
    <property type="protein sequence ID" value="KAH6943914.1"/>
    <property type="molecule type" value="Genomic_DNA"/>
</dbReference>
<proteinExistence type="predicted"/>
<name>A0ACB7TGG0_HYAAI</name>
<comment type="caution">
    <text evidence="1">The sequence shown here is derived from an EMBL/GenBank/DDBJ whole genome shotgun (WGS) entry which is preliminary data.</text>
</comment>
<gene>
    <name evidence="1" type="ORF">HPB50_000628</name>
</gene>
<evidence type="ECO:0000313" key="1">
    <source>
        <dbReference type="EMBL" id="KAH6943914.1"/>
    </source>
</evidence>
<dbReference type="Proteomes" id="UP000821845">
    <property type="component" value="Chromosome 1"/>
</dbReference>
<reference evidence="1" key="1">
    <citation type="submission" date="2020-05" db="EMBL/GenBank/DDBJ databases">
        <title>Large-scale comparative analyses of tick genomes elucidate their genetic diversity and vector capacities.</title>
        <authorList>
            <person name="Jia N."/>
            <person name="Wang J."/>
            <person name="Shi W."/>
            <person name="Du L."/>
            <person name="Sun Y."/>
            <person name="Zhan W."/>
            <person name="Jiang J."/>
            <person name="Wang Q."/>
            <person name="Zhang B."/>
            <person name="Ji P."/>
            <person name="Sakyi L.B."/>
            <person name="Cui X."/>
            <person name="Yuan T."/>
            <person name="Jiang B."/>
            <person name="Yang W."/>
            <person name="Lam T.T.-Y."/>
            <person name="Chang Q."/>
            <person name="Ding S."/>
            <person name="Wang X."/>
            <person name="Zhu J."/>
            <person name="Ruan X."/>
            <person name="Zhao L."/>
            <person name="Wei J."/>
            <person name="Que T."/>
            <person name="Du C."/>
            <person name="Cheng J."/>
            <person name="Dai P."/>
            <person name="Han X."/>
            <person name="Huang E."/>
            <person name="Gao Y."/>
            <person name="Liu J."/>
            <person name="Shao H."/>
            <person name="Ye R."/>
            <person name="Li L."/>
            <person name="Wei W."/>
            <person name="Wang X."/>
            <person name="Wang C."/>
            <person name="Yang T."/>
            <person name="Huo Q."/>
            <person name="Li W."/>
            <person name="Guo W."/>
            <person name="Chen H."/>
            <person name="Zhou L."/>
            <person name="Ni X."/>
            <person name="Tian J."/>
            <person name="Zhou Y."/>
            <person name="Sheng Y."/>
            <person name="Liu T."/>
            <person name="Pan Y."/>
            <person name="Xia L."/>
            <person name="Li J."/>
            <person name="Zhao F."/>
            <person name="Cao W."/>
        </authorList>
    </citation>
    <scope>NUCLEOTIDE SEQUENCE</scope>
    <source>
        <strain evidence="1">Hyas-2018</strain>
    </source>
</reference>
<sequence length="283" mass="30233">MGSSYIGARCRQGRGSRASVPARGRLRREQQGPRSSRSPIATGSSSKTEQAMNSIERPGLPQSLETATSMEPGEIVGGDVSACPVQAPASNEDPDGAHDVGAPVSMKPIEASDGPAWPPAPRFPTSTDAIEALEGHIWPSPAPLSKGPIEAIECHTWPPPVRTPASVSHAGVSEGQRPQEPGRRGQAELVLDEQEYWERQQAAGQAQEAPAMDGVFPAYRGKSISLSRACLIFVILVVVVITCYIITTRIIFLAQWSPAALLDSFYGPTRKTVTHGTPQPEVW</sequence>
<protein>
    <submittedName>
        <fullName evidence="1">Uncharacterized protein</fullName>
    </submittedName>
</protein>
<evidence type="ECO:0000313" key="2">
    <source>
        <dbReference type="Proteomes" id="UP000821845"/>
    </source>
</evidence>
<organism evidence="1 2">
    <name type="scientific">Hyalomma asiaticum</name>
    <name type="common">Tick</name>
    <dbReference type="NCBI Taxonomy" id="266040"/>
    <lineage>
        <taxon>Eukaryota</taxon>
        <taxon>Metazoa</taxon>
        <taxon>Ecdysozoa</taxon>
        <taxon>Arthropoda</taxon>
        <taxon>Chelicerata</taxon>
        <taxon>Arachnida</taxon>
        <taxon>Acari</taxon>
        <taxon>Parasitiformes</taxon>
        <taxon>Ixodida</taxon>
        <taxon>Ixodoidea</taxon>
        <taxon>Ixodidae</taxon>
        <taxon>Hyalomminae</taxon>
        <taxon>Hyalomma</taxon>
    </lineage>
</organism>
<keyword evidence="2" id="KW-1185">Reference proteome</keyword>
<accession>A0ACB7TGG0</accession>